<gene>
    <name evidence="1" type="ORF">SAMN05216276_108428</name>
</gene>
<name>A0A239P3G7_9ACTN</name>
<dbReference type="Pfam" id="PF20199">
    <property type="entry name" value="RepSA"/>
    <property type="match status" value="1"/>
</dbReference>
<dbReference type="EMBL" id="FZOD01000084">
    <property type="protein sequence ID" value="SNT61570.1"/>
    <property type="molecule type" value="Genomic_DNA"/>
</dbReference>
<evidence type="ECO:0008006" key="3">
    <source>
        <dbReference type="Google" id="ProtNLM"/>
    </source>
</evidence>
<evidence type="ECO:0000313" key="1">
    <source>
        <dbReference type="EMBL" id="SNT61570.1"/>
    </source>
</evidence>
<reference evidence="1 2" key="1">
    <citation type="submission" date="2017-06" db="EMBL/GenBank/DDBJ databases">
        <authorList>
            <person name="Kim H.J."/>
            <person name="Triplett B.A."/>
        </authorList>
    </citation>
    <scope>NUCLEOTIDE SEQUENCE [LARGE SCALE GENOMIC DNA]</scope>
    <source>
        <strain evidence="1 2">CGMCC 4.2132</strain>
    </source>
</reference>
<dbReference type="AlphaFoldDB" id="A0A239P3G7"/>
<organism evidence="1 2">
    <name type="scientific">Streptosporangium subroseum</name>
    <dbReference type="NCBI Taxonomy" id="106412"/>
    <lineage>
        <taxon>Bacteria</taxon>
        <taxon>Bacillati</taxon>
        <taxon>Actinomycetota</taxon>
        <taxon>Actinomycetes</taxon>
        <taxon>Streptosporangiales</taxon>
        <taxon>Streptosporangiaceae</taxon>
        <taxon>Streptosporangium</taxon>
    </lineage>
</organism>
<sequence length="464" mass="50633">MPASVASAHAITGMITRLHDPNYSRWAAQIRATGGCRQPIHLRGRVDHIDRATGELLHRYSTRTEPDRILRLPCKTRRASRCPTCAEVYRADTYQLIRAGLTGGKGVPASVTGHPCLFATLTAPSFGAVHTRREKHGKTLPCHARRDAATCPHGRVMSCIARHGSDETCLGEPLCADCYDYAGSVLFNALAPQLWRYFTDALRRRVAKSSGLTLRELRNQLTISFAKVAEYQRRGVVHFHAVIRLDGPDGPTSPPPAWATADLLADAVRYAASAVSAVVPALADEPARVLRWGTQVDTRPITMNGELSDQAVAGYIAKYATKAAECVGTLDRRISPLDDLGALPLREHARRLIAECFRLGALDELADLRLIQWAHVLGFGGHFSTRSRHYSTTLGAIRVERADYVRDEQITTGRLPLFDEDTVVVIAQWEYVGKGYSLGDALLAAALTGTALPASQTSRGGDAR</sequence>
<dbReference type="InterPro" id="IPR046828">
    <property type="entry name" value="RepSA"/>
</dbReference>
<evidence type="ECO:0000313" key="2">
    <source>
        <dbReference type="Proteomes" id="UP000198282"/>
    </source>
</evidence>
<protein>
    <recommendedName>
        <fullName evidence="3">Replication initiation protein</fullName>
    </recommendedName>
</protein>
<accession>A0A239P3G7</accession>
<dbReference type="Proteomes" id="UP000198282">
    <property type="component" value="Unassembled WGS sequence"/>
</dbReference>
<proteinExistence type="predicted"/>
<keyword evidence="2" id="KW-1185">Reference proteome</keyword>